<keyword evidence="3" id="KW-0663">Pyridoxal phosphate</keyword>
<evidence type="ECO:0000256" key="1">
    <source>
        <dbReference type="ARBA" id="ARBA00001933"/>
    </source>
</evidence>
<dbReference type="AlphaFoldDB" id="E0RU46"/>
<dbReference type="Gene3D" id="3.40.640.10">
    <property type="entry name" value="Type I PLP-dependent aspartate aminotransferase-like (Major domain)"/>
    <property type="match status" value="1"/>
</dbReference>
<dbReference type="PaxDb" id="665571-STHERM_c13260"/>
<dbReference type="InterPro" id="IPR004839">
    <property type="entry name" value="Aminotransferase_I/II_large"/>
</dbReference>
<sequence length="398" mass="43731">MLSHKWEEIRGQLCTSSRLRMCTSLHREGKLIHWNDRQLLHLSSNDYLGIGSNLILQREFLHGILTPTDSSGGYLGSGGSRLLCGDLPAIQKAEEAWRRWVEKEQALLFPTGYQANVALFSILGELGVTVFLDEQCHASMWDGLRVGGTRFFRFRHNDIDHLASILSRYGKGCAQPVIATEGVFSMEGDSPPLSELCALKEDYDAFLIVDEAHALGVLGSEGKGASYEAGMLSHIDVVIGTGGKALGASGGVIAGPKWLIEAIVNRGRPFIFTTGIPPLLAEWHAWIIPRIQKMEQERAHVRHLTSLLMRELQSLCLPVRGGRGCIVSVVAGADRTAVEWAYGLREAGFFVHPIRPPTVPEGDARIRISVTAEMTTEDVRALAETCVQVMARGKRRSV</sequence>
<evidence type="ECO:0000256" key="3">
    <source>
        <dbReference type="ARBA" id="ARBA00022898"/>
    </source>
</evidence>
<evidence type="ECO:0000259" key="4">
    <source>
        <dbReference type="Pfam" id="PF00155"/>
    </source>
</evidence>
<proteinExistence type="predicted"/>
<dbReference type="PANTHER" id="PTHR13693">
    <property type="entry name" value="CLASS II AMINOTRANSFERASE/8-AMINO-7-OXONONANOATE SYNTHASE"/>
    <property type="match status" value="1"/>
</dbReference>
<accession>E0RU46</accession>
<gene>
    <name evidence="5" type="ordered locus">STHERM_c13260</name>
</gene>
<organism evidence="5 6">
    <name type="scientific">Winmispira thermophila (strain ATCC 49972 / DSM 6192 / RI 19.B1)</name>
    <name type="common">Spirochaeta thermophila</name>
    <dbReference type="NCBI Taxonomy" id="665571"/>
    <lineage>
        <taxon>Bacteria</taxon>
        <taxon>Pseudomonadati</taxon>
        <taxon>Spirochaetota</taxon>
        <taxon>Spirochaetia</taxon>
        <taxon>Winmispirales</taxon>
        <taxon>Winmispiraceae</taxon>
        <taxon>Winmispira</taxon>
    </lineage>
</organism>
<comment type="cofactor">
    <cofactor evidence="1">
        <name>pyridoxal 5'-phosphate</name>
        <dbReference type="ChEBI" id="CHEBI:597326"/>
    </cofactor>
</comment>
<dbReference type="eggNOG" id="COG0156">
    <property type="taxonomic scope" value="Bacteria"/>
</dbReference>
<dbReference type="GO" id="GO:0030170">
    <property type="term" value="F:pyridoxal phosphate binding"/>
    <property type="evidence" value="ECO:0007669"/>
    <property type="project" value="InterPro"/>
</dbReference>
<dbReference type="InterPro" id="IPR015421">
    <property type="entry name" value="PyrdxlP-dep_Trfase_major"/>
</dbReference>
<protein>
    <recommendedName>
        <fullName evidence="4">Aminotransferase class I/classII large domain-containing protein</fullName>
    </recommendedName>
</protein>
<dbReference type="InterPro" id="IPR050087">
    <property type="entry name" value="AON_synthase_class-II"/>
</dbReference>
<dbReference type="InterPro" id="IPR015424">
    <property type="entry name" value="PyrdxlP-dep_Trfase"/>
</dbReference>
<dbReference type="HOGENOM" id="CLU_015846_11_2_12"/>
<dbReference type="PANTHER" id="PTHR13693:SF100">
    <property type="entry name" value="8-AMINO-7-OXONONANOATE SYNTHASE"/>
    <property type="match status" value="1"/>
</dbReference>
<dbReference type="Pfam" id="PF00155">
    <property type="entry name" value="Aminotran_1_2"/>
    <property type="match status" value="1"/>
</dbReference>
<reference key="1">
    <citation type="submission" date="2009-08" db="EMBL/GenBank/DDBJ databases">
        <title>The genome sequence of Spirochaeta thermophila DSM6192.</title>
        <authorList>
            <person name="Angelov A."/>
            <person name="Mientus M."/>
            <person name="Wittenberg S."/>
            <person name="Lehmann R."/>
            <person name="Liesegang H."/>
            <person name="Daniel R."/>
            <person name="Liebl W."/>
        </authorList>
    </citation>
    <scope>NUCLEOTIDE SEQUENCE</scope>
    <source>
        <strain>DSM 6192</strain>
    </source>
</reference>
<name>E0RU46_WINT6</name>
<evidence type="ECO:0000256" key="2">
    <source>
        <dbReference type="ARBA" id="ARBA00022679"/>
    </source>
</evidence>
<evidence type="ECO:0000313" key="6">
    <source>
        <dbReference type="Proteomes" id="UP000001296"/>
    </source>
</evidence>
<evidence type="ECO:0000313" key="5">
    <source>
        <dbReference type="EMBL" id="ADN02267.1"/>
    </source>
</evidence>
<keyword evidence="2" id="KW-0808">Transferase</keyword>
<dbReference type="InterPro" id="IPR015422">
    <property type="entry name" value="PyrdxlP-dep_Trfase_small"/>
</dbReference>
<reference evidence="5 6" key="2">
    <citation type="journal article" date="2010" name="J. Bacteriol.">
        <title>Genome sequence of the polysaccharide-degrading, thermophilic anaerobe Spirochaeta thermophila DSM 6192.</title>
        <authorList>
            <person name="Angelov A."/>
            <person name="Liebl S."/>
            <person name="Ballschmiter M."/>
            <person name="Bomeke M."/>
            <person name="Lehmann R."/>
            <person name="Liesegang H."/>
            <person name="Daniel R."/>
            <person name="Liebl W."/>
        </authorList>
    </citation>
    <scope>NUCLEOTIDE SEQUENCE [LARGE SCALE GENOMIC DNA]</scope>
    <source>
        <strain evidence="6">ATCC 49972 / DSM 6192 / RI 19.B1</strain>
    </source>
</reference>
<dbReference type="KEGG" id="sta:STHERM_c13260"/>
<feature type="domain" description="Aminotransferase class I/classII large" evidence="4">
    <location>
        <begin position="39"/>
        <end position="384"/>
    </location>
</feature>
<dbReference type="GO" id="GO:0009102">
    <property type="term" value="P:biotin biosynthetic process"/>
    <property type="evidence" value="ECO:0007669"/>
    <property type="project" value="TreeGrafter"/>
</dbReference>
<dbReference type="Proteomes" id="UP000001296">
    <property type="component" value="Chromosome"/>
</dbReference>
<dbReference type="SUPFAM" id="SSF53383">
    <property type="entry name" value="PLP-dependent transferases"/>
    <property type="match status" value="1"/>
</dbReference>
<dbReference type="GO" id="GO:0008710">
    <property type="term" value="F:8-amino-7-oxononanoate synthase activity"/>
    <property type="evidence" value="ECO:0007669"/>
    <property type="project" value="TreeGrafter"/>
</dbReference>
<dbReference type="EMBL" id="CP001698">
    <property type="protein sequence ID" value="ADN02267.1"/>
    <property type="molecule type" value="Genomic_DNA"/>
</dbReference>
<dbReference type="Gene3D" id="3.90.1150.10">
    <property type="entry name" value="Aspartate Aminotransferase, domain 1"/>
    <property type="match status" value="1"/>
</dbReference>